<protein>
    <recommendedName>
        <fullName evidence="3 9">Carbonic anhydrase</fullName>
        <ecNumber evidence="3 9">4.2.1.1</ecNumber>
    </recommendedName>
    <alternativeName>
        <fullName evidence="9">Carbonate dehydratase</fullName>
    </alternativeName>
</protein>
<proteinExistence type="inferred from homology"/>
<dbReference type="Pfam" id="PF00484">
    <property type="entry name" value="Pro_CA"/>
    <property type="match status" value="1"/>
</dbReference>
<dbReference type="Proteomes" id="UP001154282">
    <property type="component" value="Unassembled WGS sequence"/>
</dbReference>
<evidence type="ECO:0000256" key="5">
    <source>
        <dbReference type="ARBA" id="ARBA00022833"/>
    </source>
</evidence>
<keyword evidence="8" id="KW-0479">Metal-binding</keyword>
<dbReference type="Gene3D" id="3.40.1050.10">
    <property type="entry name" value="Carbonic anhydrase"/>
    <property type="match status" value="1"/>
</dbReference>
<dbReference type="SMART" id="SM00947">
    <property type="entry name" value="Pro_CA"/>
    <property type="match status" value="1"/>
</dbReference>
<feature type="binding site" evidence="8">
    <location>
        <position position="108"/>
    </location>
    <ligand>
        <name>Zn(2+)</name>
        <dbReference type="ChEBI" id="CHEBI:29105"/>
    </ligand>
</feature>
<feature type="binding site" evidence="8">
    <location>
        <position position="106"/>
    </location>
    <ligand>
        <name>Zn(2+)</name>
        <dbReference type="ChEBI" id="CHEBI:29105"/>
    </ligand>
</feature>
<reference evidence="10" key="1">
    <citation type="submission" date="2022-08" db="EMBL/GenBank/DDBJ databases">
        <authorList>
            <person name="Gutierrez-Valencia J."/>
        </authorList>
    </citation>
    <scope>NUCLEOTIDE SEQUENCE</scope>
</reference>
<comment type="similarity">
    <text evidence="2 9">Belongs to the beta-class carbonic anhydrase family.</text>
</comment>
<dbReference type="InterPro" id="IPR045066">
    <property type="entry name" value="Beta_CA_cladeB"/>
</dbReference>
<sequence>MPGNFGMLCCCKGNVTKEEMADDSYQAAIDGLTTLLSEKAGLGSVAAAKIKQLTAELEAASSTGFDPVERLKTGFQTFKTEKYEKNPDLFESLKKGQWPKFMVFACSDSRVCPSQILDFQPGEAFMVRNIANMVPPYDLTKYSGVGAAIEYAVLHLKVENIVVIGHSRCGGIKGLMSLPDDGSTSRQVCFNNKYCSDFIEQWVKICSNARSKVKTDCSDMSFDEQCFHCEKASYKLHEAVNISLGNLLTYPFVREAVVKKTLALKGGHYDFVDGCFTLWDLDFKISPTISV</sequence>
<comment type="caution">
    <text evidence="10">The sequence shown here is derived from an EMBL/GenBank/DDBJ whole genome shotgun (WGS) entry which is preliminary data.</text>
</comment>
<dbReference type="CDD" id="cd00884">
    <property type="entry name" value="beta_CA_cladeB"/>
    <property type="match status" value="1"/>
</dbReference>
<comment type="cofactor">
    <cofactor evidence="8">
        <name>Zn(2+)</name>
        <dbReference type="ChEBI" id="CHEBI:29105"/>
    </cofactor>
    <text evidence="8">Binds 1 zinc ion per subunit.</text>
</comment>
<feature type="binding site" evidence="8">
    <location>
        <position position="169"/>
    </location>
    <ligand>
        <name>Zn(2+)</name>
        <dbReference type="ChEBI" id="CHEBI:29105"/>
    </ligand>
</feature>
<gene>
    <name evidence="10" type="ORF">LITE_LOCUS24375</name>
</gene>
<dbReference type="GO" id="GO:0004089">
    <property type="term" value="F:carbonate dehydratase activity"/>
    <property type="evidence" value="ECO:0007669"/>
    <property type="project" value="UniProtKB-UniRule"/>
</dbReference>
<dbReference type="GO" id="GO:0008270">
    <property type="term" value="F:zinc ion binding"/>
    <property type="evidence" value="ECO:0007669"/>
    <property type="project" value="UniProtKB-UniRule"/>
</dbReference>
<dbReference type="PROSITE" id="PS00704">
    <property type="entry name" value="PROK_CO2_ANHYDRASE_1"/>
    <property type="match status" value="1"/>
</dbReference>
<dbReference type="AlphaFoldDB" id="A0AAV0LLF4"/>
<dbReference type="PANTHER" id="PTHR11002">
    <property type="entry name" value="CARBONIC ANHYDRASE"/>
    <property type="match status" value="1"/>
</dbReference>
<evidence type="ECO:0000313" key="11">
    <source>
        <dbReference type="Proteomes" id="UP001154282"/>
    </source>
</evidence>
<organism evidence="10 11">
    <name type="scientific">Linum tenue</name>
    <dbReference type="NCBI Taxonomy" id="586396"/>
    <lineage>
        <taxon>Eukaryota</taxon>
        <taxon>Viridiplantae</taxon>
        <taxon>Streptophyta</taxon>
        <taxon>Embryophyta</taxon>
        <taxon>Tracheophyta</taxon>
        <taxon>Spermatophyta</taxon>
        <taxon>Magnoliopsida</taxon>
        <taxon>eudicotyledons</taxon>
        <taxon>Gunneridae</taxon>
        <taxon>Pentapetalae</taxon>
        <taxon>rosids</taxon>
        <taxon>fabids</taxon>
        <taxon>Malpighiales</taxon>
        <taxon>Linaceae</taxon>
        <taxon>Linum</taxon>
    </lineage>
</organism>
<evidence type="ECO:0000256" key="8">
    <source>
        <dbReference type="PIRSR" id="PIRSR601765-1"/>
    </source>
</evidence>
<comment type="function">
    <text evidence="1 9">Reversible hydration of carbon dioxide.</text>
</comment>
<dbReference type="InterPro" id="IPR036874">
    <property type="entry name" value="Carbonic_anhydrase_sf"/>
</dbReference>
<comment type="catalytic activity">
    <reaction evidence="7 9">
        <text>hydrogencarbonate + H(+) = CO2 + H2O</text>
        <dbReference type="Rhea" id="RHEA:10748"/>
        <dbReference type="ChEBI" id="CHEBI:15377"/>
        <dbReference type="ChEBI" id="CHEBI:15378"/>
        <dbReference type="ChEBI" id="CHEBI:16526"/>
        <dbReference type="ChEBI" id="CHEBI:17544"/>
        <dbReference type="EC" id="4.2.1.1"/>
    </reaction>
</comment>
<dbReference type="FunFam" id="3.40.1050.10:FF:000003">
    <property type="entry name" value="Carbonic anhydrase"/>
    <property type="match status" value="1"/>
</dbReference>
<keyword evidence="6 9" id="KW-0456">Lyase</keyword>
<dbReference type="EMBL" id="CAMGYJ010000006">
    <property type="protein sequence ID" value="CAI0434717.1"/>
    <property type="molecule type" value="Genomic_DNA"/>
</dbReference>
<evidence type="ECO:0000256" key="9">
    <source>
        <dbReference type="RuleBase" id="RU003956"/>
    </source>
</evidence>
<keyword evidence="5 8" id="KW-0862">Zinc</keyword>
<dbReference type="EC" id="4.2.1.1" evidence="3 9"/>
<evidence type="ECO:0000256" key="7">
    <source>
        <dbReference type="ARBA" id="ARBA00048348"/>
    </source>
</evidence>
<evidence type="ECO:0000256" key="6">
    <source>
        <dbReference type="ARBA" id="ARBA00023239"/>
    </source>
</evidence>
<dbReference type="PROSITE" id="PS00705">
    <property type="entry name" value="PROK_CO2_ANHYDRASE_2"/>
    <property type="match status" value="1"/>
</dbReference>
<keyword evidence="4" id="KW-0702">S-nitrosylation</keyword>
<evidence type="ECO:0000256" key="3">
    <source>
        <dbReference type="ARBA" id="ARBA00012925"/>
    </source>
</evidence>
<keyword evidence="11" id="KW-1185">Reference proteome</keyword>
<name>A0AAV0LLF4_9ROSI</name>
<evidence type="ECO:0000256" key="2">
    <source>
        <dbReference type="ARBA" id="ARBA00006217"/>
    </source>
</evidence>
<dbReference type="SUPFAM" id="SSF53056">
    <property type="entry name" value="beta-carbonic anhydrase, cab"/>
    <property type="match status" value="1"/>
</dbReference>
<evidence type="ECO:0000256" key="1">
    <source>
        <dbReference type="ARBA" id="ARBA00002904"/>
    </source>
</evidence>
<feature type="binding site" evidence="8">
    <location>
        <position position="166"/>
    </location>
    <ligand>
        <name>Zn(2+)</name>
        <dbReference type="ChEBI" id="CHEBI:29105"/>
    </ligand>
</feature>
<dbReference type="InterPro" id="IPR001765">
    <property type="entry name" value="Carbonic_anhydrase"/>
</dbReference>
<dbReference type="GO" id="GO:0015976">
    <property type="term" value="P:carbon utilization"/>
    <property type="evidence" value="ECO:0007669"/>
    <property type="project" value="InterPro"/>
</dbReference>
<dbReference type="InterPro" id="IPR015892">
    <property type="entry name" value="Carbonic_anhydrase_CS"/>
</dbReference>
<accession>A0AAV0LLF4</accession>
<dbReference type="PANTHER" id="PTHR11002:SF78">
    <property type="entry name" value="BETA CARBONIC ANHYDRASE 4"/>
    <property type="match status" value="1"/>
</dbReference>
<evidence type="ECO:0000313" key="10">
    <source>
        <dbReference type="EMBL" id="CAI0434717.1"/>
    </source>
</evidence>
<evidence type="ECO:0000256" key="4">
    <source>
        <dbReference type="ARBA" id="ARBA00022799"/>
    </source>
</evidence>